<dbReference type="PROSITE" id="PS50041">
    <property type="entry name" value="C_TYPE_LECTIN_2"/>
    <property type="match status" value="1"/>
</dbReference>
<dbReference type="Pfam" id="PF08277">
    <property type="entry name" value="PAN_3"/>
    <property type="match status" value="1"/>
</dbReference>
<protein>
    <recommendedName>
        <fullName evidence="2">C-type lectin domain-containing protein</fullName>
    </recommendedName>
</protein>
<organism evidence="3 4">
    <name type="scientific">Caenorhabditis angaria</name>
    <dbReference type="NCBI Taxonomy" id="860376"/>
    <lineage>
        <taxon>Eukaryota</taxon>
        <taxon>Metazoa</taxon>
        <taxon>Ecdysozoa</taxon>
        <taxon>Nematoda</taxon>
        <taxon>Chromadorea</taxon>
        <taxon>Rhabditida</taxon>
        <taxon>Rhabditina</taxon>
        <taxon>Rhabditomorpha</taxon>
        <taxon>Rhabditoidea</taxon>
        <taxon>Rhabditidae</taxon>
        <taxon>Peloderinae</taxon>
        <taxon>Caenorhabditis</taxon>
    </lineage>
</organism>
<reference evidence="3" key="1">
    <citation type="submission" date="2022-11" db="EMBL/GenBank/DDBJ databases">
        <authorList>
            <person name="Kikuchi T."/>
        </authorList>
    </citation>
    <scope>NUCLEOTIDE SEQUENCE</scope>
    <source>
        <strain evidence="3">PS1010</strain>
    </source>
</reference>
<dbReference type="InterPro" id="IPR001304">
    <property type="entry name" value="C-type_lectin-like"/>
</dbReference>
<feature type="chain" id="PRO_5040188942" description="C-type lectin domain-containing protein" evidence="1">
    <location>
        <begin position="19"/>
        <end position="291"/>
    </location>
</feature>
<dbReference type="InterPro" id="IPR016186">
    <property type="entry name" value="C-type_lectin-like/link_sf"/>
</dbReference>
<evidence type="ECO:0000313" key="4">
    <source>
        <dbReference type="Proteomes" id="UP001152747"/>
    </source>
</evidence>
<keyword evidence="1" id="KW-0732">Signal</keyword>
<accession>A0A9P1ID53</accession>
<name>A0A9P1ID53_9PELO</name>
<dbReference type="InterPro" id="IPR016187">
    <property type="entry name" value="CTDL_fold"/>
</dbReference>
<feature type="domain" description="C-type lectin" evidence="2">
    <location>
        <begin position="165"/>
        <end position="273"/>
    </location>
</feature>
<sequence>MNLKIFLLCFQMFNMTLSDKIVTFPGTVTATNYSIQLSEISFEKCAENCLSNIDCVAFLVTENCSIYTFEQLISVQNIVSSNQIVGIKINGSDSETCPSSFSSLDLSGSVRSLSYNFITASSPGLFNFNRSSCSNGWKLFRRVRGYYCIKIFFPKSDSDVFNSSYCKQYSAYLTGFDNQNEIDYIYSAMQTKYGTTDNKYLAIDGIRKPSCYTSTKIKCGEFEWTNNYSSTPMFFEWDSGEPSGVEYWGTQENCLSVQFKGTSKKYANDIGCESDLINGHVCGMPIGDWDN</sequence>
<keyword evidence="4" id="KW-1185">Reference proteome</keyword>
<feature type="signal peptide" evidence="1">
    <location>
        <begin position="1"/>
        <end position="18"/>
    </location>
</feature>
<dbReference type="PANTHER" id="PTHR47629">
    <property type="entry name" value="C-TYPE LECTIN-RELATED"/>
    <property type="match status" value="1"/>
</dbReference>
<dbReference type="Gene3D" id="3.10.100.10">
    <property type="entry name" value="Mannose-Binding Protein A, subunit A"/>
    <property type="match status" value="1"/>
</dbReference>
<evidence type="ECO:0000313" key="3">
    <source>
        <dbReference type="EMBL" id="CAI5442668.1"/>
    </source>
</evidence>
<dbReference type="AlphaFoldDB" id="A0A9P1ID53"/>
<dbReference type="SMART" id="SM00605">
    <property type="entry name" value="CW"/>
    <property type="match status" value="1"/>
</dbReference>
<dbReference type="Proteomes" id="UP001152747">
    <property type="component" value="Unassembled WGS sequence"/>
</dbReference>
<gene>
    <name evidence="3" type="ORF">CAMP_LOCUS5305</name>
</gene>
<evidence type="ECO:0000259" key="2">
    <source>
        <dbReference type="PROSITE" id="PS50041"/>
    </source>
</evidence>
<comment type="caution">
    <text evidence="3">The sequence shown here is derived from an EMBL/GenBank/DDBJ whole genome shotgun (WGS) entry which is preliminary data.</text>
</comment>
<dbReference type="EMBL" id="CANHGI010000002">
    <property type="protein sequence ID" value="CAI5442668.1"/>
    <property type="molecule type" value="Genomic_DNA"/>
</dbReference>
<dbReference type="SMART" id="SM00034">
    <property type="entry name" value="CLECT"/>
    <property type="match status" value="1"/>
</dbReference>
<proteinExistence type="predicted"/>
<dbReference type="SUPFAM" id="SSF56436">
    <property type="entry name" value="C-type lectin-like"/>
    <property type="match status" value="1"/>
</dbReference>
<dbReference type="InterPro" id="IPR006583">
    <property type="entry name" value="PAN-3_domain"/>
</dbReference>
<evidence type="ECO:0000256" key="1">
    <source>
        <dbReference type="SAM" id="SignalP"/>
    </source>
</evidence>